<dbReference type="EMBL" id="WTXG01000070">
    <property type="protein sequence ID" value="KAI0294678.1"/>
    <property type="molecule type" value="Genomic_DNA"/>
</dbReference>
<sequence>MLAAHNNIFCFGISGHDSRCGQLAGSDVLSTAPNPDLPPRENSVCRFHCSSSLGRAPRCAGWFADALPPDSQCKVFILEGGIKAWQARFGEDAQMIIEMPPAESVTGVGK</sequence>
<dbReference type="AlphaFoldDB" id="A0AAD4QKM6"/>
<protein>
    <recommendedName>
        <fullName evidence="1">Rhodanese domain-containing protein</fullName>
    </recommendedName>
</protein>
<reference evidence="2" key="1">
    <citation type="journal article" date="2022" name="New Phytol.">
        <title>Evolutionary transition to the ectomycorrhizal habit in the genomes of a hyperdiverse lineage of mushroom-forming fungi.</title>
        <authorList>
            <person name="Looney B."/>
            <person name="Miyauchi S."/>
            <person name="Morin E."/>
            <person name="Drula E."/>
            <person name="Courty P.E."/>
            <person name="Kohler A."/>
            <person name="Kuo A."/>
            <person name="LaButti K."/>
            <person name="Pangilinan J."/>
            <person name="Lipzen A."/>
            <person name="Riley R."/>
            <person name="Andreopoulos W."/>
            <person name="He G."/>
            <person name="Johnson J."/>
            <person name="Nolan M."/>
            <person name="Tritt A."/>
            <person name="Barry K.W."/>
            <person name="Grigoriev I.V."/>
            <person name="Nagy L.G."/>
            <person name="Hibbett D."/>
            <person name="Henrissat B."/>
            <person name="Matheny P.B."/>
            <person name="Labbe J."/>
            <person name="Martin F.M."/>
        </authorList>
    </citation>
    <scope>NUCLEOTIDE SEQUENCE</scope>
    <source>
        <strain evidence="2">BPL690</strain>
    </source>
</reference>
<feature type="domain" description="Rhodanese" evidence="1">
    <location>
        <begin position="47"/>
        <end position="94"/>
    </location>
</feature>
<dbReference type="Gene3D" id="3.40.250.10">
    <property type="entry name" value="Rhodanese-like domain"/>
    <property type="match status" value="1"/>
</dbReference>
<name>A0AAD4QKM6_9AGAM</name>
<dbReference type="PROSITE" id="PS50206">
    <property type="entry name" value="RHODANESE_3"/>
    <property type="match status" value="1"/>
</dbReference>
<keyword evidence="3" id="KW-1185">Reference proteome</keyword>
<comment type="caution">
    <text evidence="2">The sequence shown here is derived from an EMBL/GenBank/DDBJ whole genome shotgun (WGS) entry which is preliminary data.</text>
</comment>
<evidence type="ECO:0000313" key="3">
    <source>
        <dbReference type="Proteomes" id="UP001203297"/>
    </source>
</evidence>
<proteinExistence type="predicted"/>
<dbReference type="Proteomes" id="UP001203297">
    <property type="component" value="Unassembled WGS sequence"/>
</dbReference>
<gene>
    <name evidence="2" type="ORF">B0F90DRAFT_1276143</name>
</gene>
<evidence type="ECO:0000313" key="2">
    <source>
        <dbReference type="EMBL" id="KAI0294678.1"/>
    </source>
</evidence>
<organism evidence="2 3">
    <name type="scientific">Multifurca ochricompacta</name>
    <dbReference type="NCBI Taxonomy" id="376703"/>
    <lineage>
        <taxon>Eukaryota</taxon>
        <taxon>Fungi</taxon>
        <taxon>Dikarya</taxon>
        <taxon>Basidiomycota</taxon>
        <taxon>Agaricomycotina</taxon>
        <taxon>Agaricomycetes</taxon>
        <taxon>Russulales</taxon>
        <taxon>Russulaceae</taxon>
        <taxon>Multifurca</taxon>
    </lineage>
</organism>
<dbReference type="SUPFAM" id="SSF52821">
    <property type="entry name" value="Rhodanese/Cell cycle control phosphatase"/>
    <property type="match status" value="1"/>
</dbReference>
<dbReference type="InterPro" id="IPR036873">
    <property type="entry name" value="Rhodanese-like_dom_sf"/>
</dbReference>
<evidence type="ECO:0000259" key="1">
    <source>
        <dbReference type="PROSITE" id="PS50206"/>
    </source>
</evidence>
<dbReference type="InterPro" id="IPR001763">
    <property type="entry name" value="Rhodanese-like_dom"/>
</dbReference>
<accession>A0AAD4QKM6</accession>